<accession>A0A0A3XRP5</accession>
<sequence length="115" mass="12915">MTRDRLFLLRPGFEDPAFPGQRFYCWHCALIEGVLASFPQLAEKLDVERIAWPRPRLPVIALVGEENQSLPLLVLADGTTSPHQTGSHHGRAFIADKDAILAALSERHRFPDPHP</sequence>
<evidence type="ECO:0008006" key="3">
    <source>
        <dbReference type="Google" id="ProtNLM"/>
    </source>
</evidence>
<dbReference type="InterPro" id="IPR021439">
    <property type="entry name" value="DUF3088"/>
</dbReference>
<evidence type="ECO:0000313" key="2">
    <source>
        <dbReference type="Proteomes" id="UP000030377"/>
    </source>
</evidence>
<organism evidence="1 2">
    <name type="scientific">Bradyrhizobium japonicum</name>
    <dbReference type="NCBI Taxonomy" id="375"/>
    <lineage>
        <taxon>Bacteria</taxon>
        <taxon>Pseudomonadati</taxon>
        <taxon>Pseudomonadota</taxon>
        <taxon>Alphaproteobacteria</taxon>
        <taxon>Hyphomicrobiales</taxon>
        <taxon>Nitrobacteraceae</taxon>
        <taxon>Bradyrhizobium</taxon>
    </lineage>
</organism>
<dbReference type="Proteomes" id="UP000030377">
    <property type="component" value="Unassembled WGS sequence"/>
</dbReference>
<dbReference type="EMBL" id="JRPN01000018">
    <property type="protein sequence ID" value="KGT77107.1"/>
    <property type="molecule type" value="Genomic_DNA"/>
</dbReference>
<proteinExistence type="predicted"/>
<dbReference type="Pfam" id="PF11287">
    <property type="entry name" value="DUF3088"/>
    <property type="match status" value="1"/>
</dbReference>
<gene>
    <name evidence="1" type="ORF">MA20_21020</name>
</gene>
<reference evidence="1 2" key="1">
    <citation type="submission" date="2014-09" db="EMBL/GenBank/DDBJ databases">
        <title>Draft genome of Bradyrhizobium japonicum Is-34.</title>
        <authorList>
            <person name="Tsurumaru H."/>
            <person name="Yamakawa T."/>
            <person name="Hashimoto S."/>
            <person name="Okizaki K."/>
            <person name="Kanesaki Y."/>
            <person name="Yoshikawa H."/>
            <person name="Yajima S."/>
        </authorList>
    </citation>
    <scope>NUCLEOTIDE SEQUENCE [LARGE SCALE GENOMIC DNA]</scope>
    <source>
        <strain evidence="1 2">Is-34</strain>
    </source>
</reference>
<evidence type="ECO:0000313" key="1">
    <source>
        <dbReference type="EMBL" id="KGT77107.1"/>
    </source>
</evidence>
<dbReference type="STRING" id="375.BKD09_RS06560"/>
<protein>
    <recommendedName>
        <fullName evidence="3">DUF3088 domain-containing protein</fullName>
    </recommendedName>
</protein>
<comment type="caution">
    <text evidence="1">The sequence shown here is derived from an EMBL/GenBank/DDBJ whole genome shotgun (WGS) entry which is preliminary data.</text>
</comment>
<name>A0A0A3XRP5_BRAJP</name>
<dbReference type="AlphaFoldDB" id="A0A0A3XRP5"/>
<dbReference type="RefSeq" id="WP_028159158.1">
    <property type="nucleotide sequence ID" value="NZ_JANUDC010000001.1"/>
</dbReference>